<organism evidence="1 2">
    <name type="scientific">Crucibulum laeve</name>
    <dbReference type="NCBI Taxonomy" id="68775"/>
    <lineage>
        <taxon>Eukaryota</taxon>
        <taxon>Fungi</taxon>
        <taxon>Dikarya</taxon>
        <taxon>Basidiomycota</taxon>
        <taxon>Agaricomycotina</taxon>
        <taxon>Agaricomycetes</taxon>
        <taxon>Agaricomycetidae</taxon>
        <taxon>Agaricales</taxon>
        <taxon>Agaricineae</taxon>
        <taxon>Nidulariaceae</taxon>
        <taxon>Crucibulum</taxon>
    </lineage>
</organism>
<evidence type="ECO:0000313" key="2">
    <source>
        <dbReference type="Proteomes" id="UP000308652"/>
    </source>
</evidence>
<dbReference type="AlphaFoldDB" id="A0A5C3M1Q5"/>
<dbReference type="OrthoDB" id="5422905at2759"/>
<dbReference type="Proteomes" id="UP000308652">
    <property type="component" value="Unassembled WGS sequence"/>
</dbReference>
<proteinExistence type="predicted"/>
<dbReference type="EMBL" id="ML213602">
    <property type="protein sequence ID" value="TFK38707.1"/>
    <property type="molecule type" value="Genomic_DNA"/>
</dbReference>
<evidence type="ECO:0000313" key="1">
    <source>
        <dbReference type="EMBL" id="TFK38707.1"/>
    </source>
</evidence>
<keyword evidence="2" id="KW-1185">Reference proteome</keyword>
<protein>
    <submittedName>
        <fullName evidence="1">Uncharacterized protein</fullName>
    </submittedName>
</protein>
<reference evidence="1 2" key="1">
    <citation type="journal article" date="2019" name="Nat. Ecol. Evol.">
        <title>Megaphylogeny resolves global patterns of mushroom evolution.</title>
        <authorList>
            <person name="Varga T."/>
            <person name="Krizsan K."/>
            <person name="Foldi C."/>
            <person name="Dima B."/>
            <person name="Sanchez-Garcia M."/>
            <person name="Sanchez-Ramirez S."/>
            <person name="Szollosi G.J."/>
            <person name="Szarkandi J.G."/>
            <person name="Papp V."/>
            <person name="Albert L."/>
            <person name="Andreopoulos W."/>
            <person name="Angelini C."/>
            <person name="Antonin V."/>
            <person name="Barry K.W."/>
            <person name="Bougher N.L."/>
            <person name="Buchanan P."/>
            <person name="Buyck B."/>
            <person name="Bense V."/>
            <person name="Catcheside P."/>
            <person name="Chovatia M."/>
            <person name="Cooper J."/>
            <person name="Damon W."/>
            <person name="Desjardin D."/>
            <person name="Finy P."/>
            <person name="Geml J."/>
            <person name="Haridas S."/>
            <person name="Hughes K."/>
            <person name="Justo A."/>
            <person name="Karasinski D."/>
            <person name="Kautmanova I."/>
            <person name="Kiss B."/>
            <person name="Kocsube S."/>
            <person name="Kotiranta H."/>
            <person name="LaButti K.M."/>
            <person name="Lechner B.E."/>
            <person name="Liimatainen K."/>
            <person name="Lipzen A."/>
            <person name="Lukacs Z."/>
            <person name="Mihaltcheva S."/>
            <person name="Morgado L.N."/>
            <person name="Niskanen T."/>
            <person name="Noordeloos M.E."/>
            <person name="Ohm R.A."/>
            <person name="Ortiz-Santana B."/>
            <person name="Ovrebo C."/>
            <person name="Racz N."/>
            <person name="Riley R."/>
            <person name="Savchenko A."/>
            <person name="Shiryaev A."/>
            <person name="Soop K."/>
            <person name="Spirin V."/>
            <person name="Szebenyi C."/>
            <person name="Tomsovsky M."/>
            <person name="Tulloss R.E."/>
            <person name="Uehling J."/>
            <person name="Grigoriev I.V."/>
            <person name="Vagvolgyi C."/>
            <person name="Papp T."/>
            <person name="Martin F.M."/>
            <person name="Miettinen O."/>
            <person name="Hibbett D.S."/>
            <person name="Nagy L.G."/>
        </authorList>
    </citation>
    <scope>NUCLEOTIDE SEQUENCE [LARGE SCALE GENOMIC DNA]</scope>
    <source>
        <strain evidence="1 2">CBS 166.37</strain>
    </source>
</reference>
<accession>A0A5C3M1Q5</accession>
<sequence length="184" mass="20580">MSAVIQSLNQPVIAHISGSVEADATYFEQHYAARIQKACEDGHSFVIGPSRGIDTLAFNFLRDCLVSPARITVYLNHKEAPRLRHQFKSFEIEGGNVIVISGGHTERDEAMTRASHYDILRYRTEVECRTLYGPSYKTRISGTEKNELRRKTGIGLSWTEPVDVVPPLPKAVDLDCYGKPESTV</sequence>
<name>A0A5C3M1Q5_9AGAR</name>
<gene>
    <name evidence="1" type="ORF">BDQ12DRAFT_97802</name>
</gene>